<dbReference type="InterPro" id="IPR052717">
    <property type="entry name" value="Vacuolar_transposase_reg"/>
</dbReference>
<protein>
    <submittedName>
        <fullName evidence="1">Uncharacterized protein</fullName>
    </submittedName>
</protein>
<dbReference type="GO" id="GO:0006357">
    <property type="term" value="P:regulation of transcription by RNA polymerase II"/>
    <property type="evidence" value="ECO:0007669"/>
    <property type="project" value="TreeGrafter"/>
</dbReference>
<proteinExistence type="predicted"/>
<dbReference type="GO" id="GO:0005634">
    <property type="term" value="C:nucleus"/>
    <property type="evidence" value="ECO:0007669"/>
    <property type="project" value="TreeGrafter"/>
</dbReference>
<sequence length="384" mass="43797">FTALDCRAFEVVSGEGFMKLEQSIFDASRHTSNSSSVKITHLIPSPTTISRNIDRLYEEKKVQLTRLPYCGLALRHVTQDFNLQNFILGCILYDTQSQSAHNVRSFVDSQLKSYGLTLNESIFVVSDSENKMRAAFKEKCTRIEVDKRRISFDKAQSLFEHVKKMVTHDTRFNGAFYMLEVFLDVYDELAGIINNVFMANLAAIDKELLEELCTFLKIFDQVIDALSEEEKPTMHKVIPVRQLLLNHCDLKYEDSGELKELNFSLVSERIKCVGILQDQHYVSTLLHPSLKYFEIDPNEKSKAIALSYSSLLSNNIAATDHKGVATSPLIMIDKSKPITSNYLLTRCFDQPPLIPKPVLTPTSELDNYMSLDIQLRENDDVLLF</sequence>
<gene>
    <name evidence="1" type="ORF">OVN521_LOCUS22875</name>
</gene>
<dbReference type="Gene3D" id="1.10.10.1070">
    <property type="entry name" value="Zinc finger, BED domain-containing"/>
    <property type="match status" value="1"/>
</dbReference>
<organism evidence="1 2">
    <name type="scientific">Rotaria magnacalcarata</name>
    <dbReference type="NCBI Taxonomy" id="392030"/>
    <lineage>
        <taxon>Eukaryota</taxon>
        <taxon>Metazoa</taxon>
        <taxon>Spiralia</taxon>
        <taxon>Gnathifera</taxon>
        <taxon>Rotifera</taxon>
        <taxon>Eurotatoria</taxon>
        <taxon>Bdelloidea</taxon>
        <taxon>Philodinida</taxon>
        <taxon>Philodinidae</taxon>
        <taxon>Rotaria</taxon>
    </lineage>
</organism>
<dbReference type="EMBL" id="CAJOBG010005054">
    <property type="protein sequence ID" value="CAF4137530.1"/>
    <property type="molecule type" value="Genomic_DNA"/>
</dbReference>
<dbReference type="AlphaFoldDB" id="A0A819X719"/>
<keyword evidence="2" id="KW-1185">Reference proteome</keyword>
<accession>A0A819X719</accession>
<comment type="caution">
    <text evidence="1">The sequence shown here is derived from an EMBL/GenBank/DDBJ whole genome shotgun (WGS) entry which is preliminary data.</text>
</comment>
<dbReference type="SUPFAM" id="SSF53098">
    <property type="entry name" value="Ribonuclease H-like"/>
    <property type="match status" value="1"/>
</dbReference>
<evidence type="ECO:0000313" key="1">
    <source>
        <dbReference type="EMBL" id="CAF4137530.1"/>
    </source>
</evidence>
<reference evidence="1" key="1">
    <citation type="submission" date="2021-02" db="EMBL/GenBank/DDBJ databases">
        <authorList>
            <person name="Nowell W R."/>
        </authorList>
    </citation>
    <scope>NUCLEOTIDE SEQUENCE</scope>
</reference>
<dbReference type="PANTHER" id="PTHR46169">
    <property type="entry name" value="DNA REPLICATION-RELATED ELEMENT FACTOR, ISOFORM A"/>
    <property type="match status" value="1"/>
</dbReference>
<dbReference type="SUPFAM" id="SSF140996">
    <property type="entry name" value="Hermes dimerisation domain"/>
    <property type="match status" value="1"/>
</dbReference>
<dbReference type="InterPro" id="IPR012337">
    <property type="entry name" value="RNaseH-like_sf"/>
</dbReference>
<name>A0A819X719_9BILA</name>
<dbReference type="PANTHER" id="PTHR46169:SF29">
    <property type="entry name" value="DNA REPLICATION-RELATED ELEMENT FACTOR, ISOFORM A"/>
    <property type="match status" value="1"/>
</dbReference>
<feature type="non-terminal residue" evidence="1">
    <location>
        <position position="1"/>
    </location>
</feature>
<evidence type="ECO:0000313" key="2">
    <source>
        <dbReference type="Proteomes" id="UP000663866"/>
    </source>
</evidence>
<dbReference type="Proteomes" id="UP000663866">
    <property type="component" value="Unassembled WGS sequence"/>
</dbReference>